<keyword evidence="2" id="KW-0963">Cytoplasm</keyword>
<comment type="function">
    <text evidence="2">Binds to DNA and alters its conformation. May be involved in regulation of gene expression, nucleoid organization and DNA protection.</text>
</comment>
<gene>
    <name evidence="3" type="ORF">C4617_01150</name>
</gene>
<evidence type="ECO:0000313" key="4">
    <source>
        <dbReference type="Proteomes" id="UP000240811"/>
    </source>
</evidence>
<dbReference type="NCBIfam" id="TIGR00103">
    <property type="entry name" value="DNA_YbaB_EbfC"/>
    <property type="match status" value="1"/>
</dbReference>
<dbReference type="SUPFAM" id="SSF82607">
    <property type="entry name" value="YbaB-like"/>
    <property type="match status" value="1"/>
</dbReference>
<dbReference type="PIRSF" id="PIRSF004555">
    <property type="entry name" value="UCP004555"/>
    <property type="match status" value="1"/>
</dbReference>
<dbReference type="HAMAP" id="MF_00274">
    <property type="entry name" value="DNA_YbaB_EbfC"/>
    <property type="match status" value="1"/>
</dbReference>
<evidence type="ECO:0000313" key="3">
    <source>
        <dbReference type="EMBL" id="PTL87038.1"/>
    </source>
</evidence>
<dbReference type="AlphaFoldDB" id="A0A2T4VZ47"/>
<comment type="similarity">
    <text evidence="2">Belongs to the YbaB/EbfC family.</text>
</comment>
<accession>A0A2T4VZ47</accession>
<dbReference type="Gene3D" id="3.30.1310.10">
    <property type="entry name" value="Nucleoid-associated protein YbaB-like domain"/>
    <property type="match status" value="1"/>
</dbReference>
<dbReference type="Proteomes" id="UP000240811">
    <property type="component" value="Unassembled WGS sequence"/>
</dbReference>
<dbReference type="InterPro" id="IPR004401">
    <property type="entry name" value="YbaB/EbfC"/>
</dbReference>
<dbReference type="InterPro" id="IPR036894">
    <property type="entry name" value="YbaB-like_sf"/>
</dbReference>
<reference evidence="4" key="1">
    <citation type="submission" date="2018-02" db="EMBL/GenBank/DDBJ databases">
        <title>Genome sequence of Candidatus Liberibacter europaeus.</title>
        <authorList>
            <person name="Frampton R.A."/>
            <person name="Thompson S.M."/>
            <person name="David C."/>
            <person name="Addison S.M."/>
            <person name="Smith G.R."/>
        </authorList>
    </citation>
    <scope>NUCLEOTIDE SEQUENCE [LARGE SCALE GENOMIC DNA]</scope>
</reference>
<keyword evidence="1 2" id="KW-0238">DNA-binding</keyword>
<dbReference type="GO" id="GO:0043590">
    <property type="term" value="C:bacterial nucleoid"/>
    <property type="evidence" value="ECO:0007669"/>
    <property type="project" value="UniProtKB-UniRule"/>
</dbReference>
<comment type="subunit">
    <text evidence="2">Homodimer.</text>
</comment>
<dbReference type="GO" id="GO:0003677">
    <property type="term" value="F:DNA binding"/>
    <property type="evidence" value="ECO:0007669"/>
    <property type="project" value="UniProtKB-UniRule"/>
</dbReference>
<dbReference type="PANTHER" id="PTHR33449">
    <property type="entry name" value="NUCLEOID-ASSOCIATED PROTEIN YBAB"/>
    <property type="match status" value="1"/>
</dbReference>
<dbReference type="Pfam" id="PF02575">
    <property type="entry name" value="YbaB_DNA_bd"/>
    <property type="match status" value="1"/>
</dbReference>
<comment type="subcellular location">
    <subcellularLocation>
        <location evidence="2">Cytoplasm</location>
        <location evidence="2">Nucleoid</location>
    </subcellularLocation>
</comment>
<proteinExistence type="inferred from homology"/>
<dbReference type="GO" id="GO:0005829">
    <property type="term" value="C:cytosol"/>
    <property type="evidence" value="ECO:0007669"/>
    <property type="project" value="TreeGrafter"/>
</dbReference>
<organism evidence="3 4">
    <name type="scientific">Candidatus Liberibacter europaeus</name>
    <dbReference type="NCBI Taxonomy" id="744859"/>
    <lineage>
        <taxon>Bacteria</taxon>
        <taxon>Pseudomonadati</taxon>
        <taxon>Pseudomonadota</taxon>
        <taxon>Alphaproteobacteria</taxon>
        <taxon>Hyphomicrobiales</taxon>
        <taxon>Rhizobiaceae</taxon>
        <taxon>Liberibacter</taxon>
    </lineage>
</organism>
<sequence length="107" mass="11602">MSSMIKMMGQIKEIQGKMEKIQESITAIEVDGVAGGGMVNVRLNGKNALIKLKIDDSLLCKDNSEILEDLIIAAHSDARKKIEGLVEEKTLEATAGLPIPSGFKFPF</sequence>
<comment type="caution">
    <text evidence="3">The sequence shown here is derived from an EMBL/GenBank/DDBJ whole genome shotgun (WGS) entry which is preliminary data.</text>
</comment>
<dbReference type="EMBL" id="PSQJ01000001">
    <property type="protein sequence ID" value="PTL87038.1"/>
    <property type="molecule type" value="Genomic_DNA"/>
</dbReference>
<dbReference type="PANTHER" id="PTHR33449:SF1">
    <property type="entry name" value="NUCLEOID-ASSOCIATED PROTEIN YBAB"/>
    <property type="match status" value="1"/>
</dbReference>
<name>A0A2T4VZ47_9HYPH</name>
<evidence type="ECO:0000256" key="1">
    <source>
        <dbReference type="ARBA" id="ARBA00023125"/>
    </source>
</evidence>
<protein>
    <recommendedName>
        <fullName evidence="2">Nucleoid-associated protein C4617_01150</fullName>
    </recommendedName>
</protein>
<evidence type="ECO:0000256" key="2">
    <source>
        <dbReference type="HAMAP-Rule" id="MF_00274"/>
    </source>
</evidence>